<reference evidence="3" key="1">
    <citation type="submission" date="2022-10" db="EMBL/GenBank/DDBJ databases">
        <title>Genome assembly of Pristionchus species.</title>
        <authorList>
            <person name="Yoshida K."/>
            <person name="Sommer R.J."/>
        </authorList>
    </citation>
    <scope>NUCLEOTIDE SEQUENCE [LARGE SCALE GENOMIC DNA]</scope>
    <source>
        <strain evidence="3">RS5460</strain>
    </source>
</reference>
<dbReference type="Proteomes" id="UP001328107">
    <property type="component" value="Unassembled WGS sequence"/>
</dbReference>
<keyword evidence="3" id="KW-1185">Reference proteome</keyword>
<evidence type="ECO:0000313" key="2">
    <source>
        <dbReference type="EMBL" id="GMR41344.1"/>
    </source>
</evidence>
<dbReference type="PRINTS" id="PR01854">
    <property type="entry name" value="BR22PROTEIN"/>
</dbReference>
<name>A0AAN5CFL4_9BILA</name>
<evidence type="ECO:0000256" key="1">
    <source>
        <dbReference type="SAM" id="MobiDB-lite"/>
    </source>
</evidence>
<feature type="compositionally biased region" description="Basic residues" evidence="1">
    <location>
        <begin position="80"/>
        <end position="94"/>
    </location>
</feature>
<protein>
    <submittedName>
        <fullName evidence="2">Uncharacterized protein</fullName>
    </submittedName>
</protein>
<sequence>MAKVKKSKPAKSGGSASVEAPSTTVKPVDSEGKVKKSRPNNFQRAKAIFDKIQKERQEAKEKKQQDREKREKAMDQYNKNKQKMNKALKKKNRKGQPNLGAQVAVILEKLQGKK</sequence>
<evidence type="ECO:0000313" key="3">
    <source>
        <dbReference type="Proteomes" id="UP001328107"/>
    </source>
</evidence>
<gene>
    <name evidence="2" type="ORF">PMAYCL1PPCAC_11539</name>
</gene>
<feature type="compositionally biased region" description="Basic and acidic residues" evidence="1">
    <location>
        <begin position="47"/>
        <end position="74"/>
    </location>
</feature>
<accession>A0AAN5CFL4</accession>
<organism evidence="2 3">
    <name type="scientific">Pristionchus mayeri</name>
    <dbReference type="NCBI Taxonomy" id="1317129"/>
    <lineage>
        <taxon>Eukaryota</taxon>
        <taxon>Metazoa</taxon>
        <taxon>Ecdysozoa</taxon>
        <taxon>Nematoda</taxon>
        <taxon>Chromadorea</taxon>
        <taxon>Rhabditida</taxon>
        <taxon>Rhabditina</taxon>
        <taxon>Diplogasteromorpha</taxon>
        <taxon>Diplogasteroidea</taxon>
        <taxon>Neodiplogasteridae</taxon>
        <taxon>Pristionchus</taxon>
    </lineage>
</organism>
<dbReference type="Pfam" id="PF08524">
    <property type="entry name" value="rRNA_processing"/>
    <property type="match status" value="1"/>
</dbReference>
<feature type="region of interest" description="Disordered" evidence="1">
    <location>
        <begin position="1"/>
        <end position="100"/>
    </location>
</feature>
<proteinExistence type="predicted"/>
<dbReference type="InterPro" id="IPR013730">
    <property type="entry name" value="Fyv7/TAP26"/>
</dbReference>
<comment type="caution">
    <text evidence="2">The sequence shown here is derived from an EMBL/GenBank/DDBJ whole genome shotgun (WGS) entry which is preliminary data.</text>
</comment>
<dbReference type="EMBL" id="BTRK01000003">
    <property type="protein sequence ID" value="GMR41344.1"/>
    <property type="molecule type" value="Genomic_DNA"/>
</dbReference>
<dbReference type="AlphaFoldDB" id="A0AAN5CFL4"/>